<gene>
    <name evidence="1" type="ORF">EZ216_02565</name>
</gene>
<dbReference type="AlphaFoldDB" id="A0A4Z0C8Q7"/>
<dbReference type="Proteomes" id="UP000297839">
    <property type="component" value="Unassembled WGS sequence"/>
</dbReference>
<dbReference type="OrthoDB" id="8885560at2"/>
<proteinExistence type="predicted"/>
<dbReference type="EMBL" id="SMLK01000001">
    <property type="protein sequence ID" value="TFZ08067.1"/>
    <property type="molecule type" value="Genomic_DNA"/>
</dbReference>
<evidence type="ECO:0000313" key="1">
    <source>
        <dbReference type="EMBL" id="TFZ08067.1"/>
    </source>
</evidence>
<evidence type="ECO:0000313" key="2">
    <source>
        <dbReference type="Proteomes" id="UP000297839"/>
    </source>
</evidence>
<dbReference type="RefSeq" id="WP_135248005.1">
    <property type="nucleotide sequence ID" value="NZ_SMLK01000001.1"/>
</dbReference>
<name>A0A4Z0C8Q7_9BURK</name>
<accession>A0A4Z0C8Q7</accession>
<evidence type="ECO:0008006" key="3">
    <source>
        <dbReference type="Google" id="ProtNLM"/>
    </source>
</evidence>
<keyword evidence="2" id="KW-1185">Reference proteome</keyword>
<reference evidence="1 2" key="1">
    <citation type="submission" date="2019-03" db="EMBL/GenBank/DDBJ databases">
        <title>Ramlibacter sp. 18x22-1, whole genome shotgun sequence.</title>
        <authorList>
            <person name="Zhang X."/>
            <person name="Feng G."/>
            <person name="Zhu H."/>
        </authorList>
    </citation>
    <scope>NUCLEOTIDE SEQUENCE [LARGE SCALE GENOMIC DNA]</scope>
    <source>
        <strain evidence="1 2">18x22-1</strain>
    </source>
</reference>
<comment type="caution">
    <text evidence="1">The sequence shown here is derived from an EMBL/GenBank/DDBJ whole genome shotgun (WGS) entry which is preliminary data.</text>
</comment>
<protein>
    <recommendedName>
        <fullName evidence="3">Glycosyl transferase</fullName>
    </recommendedName>
</protein>
<organism evidence="1 2">
    <name type="scientific">Ramlibacter humi</name>
    <dbReference type="NCBI Taxonomy" id="2530451"/>
    <lineage>
        <taxon>Bacteria</taxon>
        <taxon>Pseudomonadati</taxon>
        <taxon>Pseudomonadota</taxon>
        <taxon>Betaproteobacteria</taxon>
        <taxon>Burkholderiales</taxon>
        <taxon>Comamonadaceae</taxon>
        <taxon>Ramlibacter</taxon>
    </lineage>
</organism>
<sequence>MQPRIAFLVMSAVSRPQTVDQLARSLVPHTVLVHHDFSQSPDFPLTSPNVRFVPEPRRTGWAHFGFIEGIFHSLQYALSHLAFDYLQLLSPTCLPLKPMARFEAHVAEGQLAHFDGIDLLADRDALMNVGYRAFTPEGSWRHRLARRASDIYFGGSTARRDEAGIWLRSGGGRGVVSRAMGGVIQTLSRPSIGRHPFGSGLHPYYGSAWFGARREVVAGMVEFFDRPGVRDYFSRLRIAEEFLLPTMLAELAPVHGPLNHAVKRFEGAHAGWYTEADLESLRGTHAFFGRKFPDDPAAPVRVRVLRELAGISTPWGARPRVPARIPAAAHEAVHDAAGQPGDFAPSGGLLRP</sequence>